<evidence type="ECO:0000256" key="5">
    <source>
        <dbReference type="ARBA" id="ARBA00022737"/>
    </source>
</evidence>
<feature type="domain" description="DUF1899" evidence="11">
    <location>
        <begin position="587"/>
        <end position="650"/>
    </location>
</feature>
<evidence type="ECO:0000313" key="12">
    <source>
        <dbReference type="Proteomes" id="UP000038045"/>
    </source>
</evidence>
<dbReference type="InterPro" id="IPR036322">
    <property type="entry name" value="WD40_repeat_dom_sf"/>
</dbReference>
<evidence type="ECO:0000256" key="6">
    <source>
        <dbReference type="ARBA" id="ARBA00023203"/>
    </source>
</evidence>
<dbReference type="Gene3D" id="2.130.10.10">
    <property type="entry name" value="YVTN repeat-like/Quinoprotein amine dehydrogenase"/>
    <property type="match status" value="2"/>
</dbReference>
<dbReference type="InterPro" id="IPR015505">
    <property type="entry name" value="Coronin"/>
</dbReference>
<accession>A0A0N4ZVE5</accession>
<evidence type="ECO:0000256" key="1">
    <source>
        <dbReference type="ARBA" id="ARBA00004496"/>
    </source>
</evidence>
<dbReference type="GO" id="GO:0005737">
    <property type="term" value="C:cytoplasm"/>
    <property type="evidence" value="ECO:0007669"/>
    <property type="project" value="UniProtKB-SubCell"/>
</dbReference>
<dbReference type="InterPro" id="IPR001680">
    <property type="entry name" value="WD40_rpt"/>
</dbReference>
<protein>
    <recommendedName>
        <fullName evidence="9">Coronin</fullName>
    </recommendedName>
</protein>
<keyword evidence="3" id="KW-0963">Cytoplasm</keyword>
<dbReference type="PANTHER" id="PTHR10856">
    <property type="entry name" value="CORONIN"/>
    <property type="match status" value="1"/>
</dbReference>
<dbReference type="GO" id="GO:0030036">
    <property type="term" value="P:actin cytoskeleton organization"/>
    <property type="evidence" value="ECO:0007669"/>
    <property type="project" value="UniProtKB-ARBA"/>
</dbReference>
<dbReference type="SUPFAM" id="SSF50978">
    <property type="entry name" value="WD40 repeat-like"/>
    <property type="match status" value="2"/>
</dbReference>
<evidence type="ECO:0000259" key="11">
    <source>
        <dbReference type="SMART" id="SM01166"/>
    </source>
</evidence>
<keyword evidence="5 9" id="KW-0677">Repeat</keyword>
<dbReference type="WBParaSite" id="PTRK_0001255000.1">
    <property type="protein sequence ID" value="PTRK_0001255000.1"/>
    <property type="gene ID" value="PTRK_0001255000"/>
</dbReference>
<keyword evidence="4 8" id="KW-0853">WD repeat</keyword>
<dbReference type="Pfam" id="PF16300">
    <property type="entry name" value="WD40_4"/>
    <property type="match status" value="2"/>
</dbReference>
<evidence type="ECO:0000256" key="4">
    <source>
        <dbReference type="ARBA" id="ARBA00022574"/>
    </source>
</evidence>
<evidence type="ECO:0000256" key="9">
    <source>
        <dbReference type="RuleBase" id="RU280818"/>
    </source>
</evidence>
<dbReference type="InterPro" id="IPR015943">
    <property type="entry name" value="WD40/YVTN_repeat-like_dom_sf"/>
</dbReference>
<reference evidence="13" key="1">
    <citation type="submission" date="2017-02" db="UniProtKB">
        <authorList>
            <consortium name="WormBaseParasite"/>
        </authorList>
    </citation>
    <scope>IDENTIFICATION</scope>
</reference>
<dbReference type="SMART" id="SM01166">
    <property type="entry name" value="DUF1899"/>
    <property type="match status" value="2"/>
</dbReference>
<dbReference type="InterPro" id="IPR015048">
    <property type="entry name" value="DUF1899"/>
</dbReference>
<dbReference type="SMART" id="SM00320">
    <property type="entry name" value="WD40"/>
    <property type="match status" value="5"/>
</dbReference>
<evidence type="ECO:0000256" key="3">
    <source>
        <dbReference type="ARBA" id="ARBA00022490"/>
    </source>
</evidence>
<dbReference type="Pfam" id="PF08953">
    <property type="entry name" value="DUF1899"/>
    <property type="match status" value="2"/>
</dbReference>
<comment type="similarity">
    <text evidence="2 9">Belongs to the WD repeat coronin family.</text>
</comment>
<dbReference type="Proteomes" id="UP000038045">
    <property type="component" value="Unplaced"/>
</dbReference>
<feature type="repeat" description="WD" evidence="8">
    <location>
        <begin position="109"/>
        <end position="142"/>
    </location>
</feature>
<dbReference type="FunFam" id="2.130.10.10:FF:000076">
    <property type="entry name" value="Coronin"/>
    <property type="match status" value="1"/>
</dbReference>
<keyword evidence="6" id="KW-0009">Actin-binding</keyword>
<dbReference type="GO" id="GO:0003779">
    <property type="term" value="F:actin binding"/>
    <property type="evidence" value="ECO:0007669"/>
    <property type="project" value="UniProtKB-KW"/>
</dbReference>
<feature type="region of interest" description="Disordered" evidence="10">
    <location>
        <begin position="490"/>
        <end position="542"/>
    </location>
</feature>
<name>A0A0N4ZVE5_PARTI</name>
<sequence>MFHNNHHQKHPDVPFGLFLFLPPSCYFDFPLTLKMWKFKASKYKNTTPRIPKKEDTITDLPIGNLSATNNAIQSSGEYLSFLIDGEGGRLAVLPLNDRGRRSRGDLDVICAHQDQISDFTFLPYHDELLVTCSRDDDIKIWKCNDIVNNGEKFNTNPFTFFNFSKGKYFEALAAHHSADNILGVACDCSGMVANIETGQTIVEFSSIFEEKAMSLGWSEDGSLLAISGNKGKNVGIFDPRSGNEPVTYLNSHTGFGRESRVLFADGKFISSGFTGKRVQELLVYDSRNWDKYIKDVNFCASTGILVPLYDMDTKLLVLAGKGSSKLILTEILNRDPYVSTVTEQPLAEQTIGACLINKKSCKIMDGEVQRLHQLTKTSIQPISLIVPRRSYREFHADLYPDTFGSVPGCTAEEWVNGSNNLPELVSLSPNGICNSESSRIISPTNSLEDKISPISNGKISPIEKIVINKTLEEIPSKPVCEEKISISIEKDAQNSTSNQHSDCSTASLPDIKSNLSVSPVSEKENIDHDNDEKQRDCNKDSPVKMRLRNVEPLKKDRPMSVAIGGGEGIAARRRMMRNRPKSCVVGTLQSKYRHCETLNGPKIGVFSNLRNVNTRLPIDSNGMCVSEKYAAIPLSGTSGLVTIFSLKYPNKIPDGVLDGLQNRTSVTDLTWNPFNPRQLACGLDIGIVNIWDIDETKVYLVGETEYNIPDDSKLKLCDLEPTIILRHNSNKITQLRFHPTAKDLLTVAYADCSVCIYNLKTQQVVYEIKEAHEHQILSMAWSYDGTKLATIGKDKFLKIFQPQLEGEDPCIAKKKILESTRSARILFVCDDSMILIVSFSRTSNRQCTLLDAFTLKDLHQQQIDTNTQPLIPHYDYDSSILFLTGKGDHGIQMYELSPSSPYMLPLAPFTGVTGHQTIALHQKNVCDVKAVEFQRGWRLTEKALEKLSFRVPRVKKDLFQKDLFPDALITWTPLMDGEQWLRNEVVETRKTVNLCPEGMQDNI</sequence>
<dbReference type="PROSITE" id="PS50082">
    <property type="entry name" value="WD_REPEATS_2"/>
    <property type="match status" value="1"/>
</dbReference>
<comment type="function">
    <text evidence="7">F-actin regulator involved in anterograde Golgi to endosome transport: upon ubiquitination via 'Lys-33'-linked ubiquitin chains by the BCR(KLHL20) E3 ubiquitin ligase complex, interacts with EPS15 and localizes to the trans-Golgi network, where it promotes actin polymerization, thereby facilitating post-Golgi trafficking. May play a role in the maintenance of the Golgi apparatus morphology.</text>
</comment>
<proteinExistence type="inferred from homology"/>
<evidence type="ECO:0000256" key="7">
    <source>
        <dbReference type="ARBA" id="ARBA00024838"/>
    </source>
</evidence>
<evidence type="ECO:0000256" key="2">
    <source>
        <dbReference type="ARBA" id="ARBA00009482"/>
    </source>
</evidence>
<dbReference type="Pfam" id="PF00400">
    <property type="entry name" value="WD40"/>
    <property type="match status" value="1"/>
</dbReference>
<feature type="compositionally biased region" description="Polar residues" evidence="10">
    <location>
        <begin position="493"/>
        <end position="519"/>
    </location>
</feature>
<dbReference type="Pfam" id="PF12894">
    <property type="entry name" value="ANAPC4_WD40"/>
    <property type="match status" value="1"/>
</dbReference>
<dbReference type="AlphaFoldDB" id="A0A0N4ZVE5"/>
<keyword evidence="12" id="KW-1185">Reference proteome</keyword>
<feature type="domain" description="DUF1899" evidence="11">
    <location>
        <begin position="37"/>
        <end position="99"/>
    </location>
</feature>
<dbReference type="PANTHER" id="PTHR10856:SF20">
    <property type="entry name" value="CORONIN-7"/>
    <property type="match status" value="1"/>
</dbReference>
<evidence type="ECO:0000313" key="13">
    <source>
        <dbReference type="WBParaSite" id="PTRK_0001255000.1"/>
    </source>
</evidence>
<dbReference type="SMART" id="SM01167">
    <property type="entry name" value="DUF1900"/>
    <property type="match status" value="2"/>
</dbReference>
<comment type="subcellular location">
    <subcellularLocation>
        <location evidence="1">Cytoplasm</location>
    </subcellularLocation>
</comment>
<evidence type="ECO:0000256" key="8">
    <source>
        <dbReference type="PROSITE-ProRule" id="PRU00221"/>
    </source>
</evidence>
<dbReference type="InterPro" id="IPR024977">
    <property type="entry name" value="Apc4-like_WD40_dom"/>
</dbReference>
<organism evidence="12 13">
    <name type="scientific">Parastrongyloides trichosuri</name>
    <name type="common">Possum-specific nematode worm</name>
    <dbReference type="NCBI Taxonomy" id="131310"/>
    <lineage>
        <taxon>Eukaryota</taxon>
        <taxon>Metazoa</taxon>
        <taxon>Ecdysozoa</taxon>
        <taxon>Nematoda</taxon>
        <taxon>Chromadorea</taxon>
        <taxon>Rhabditida</taxon>
        <taxon>Tylenchina</taxon>
        <taxon>Panagrolaimomorpha</taxon>
        <taxon>Strongyloidoidea</taxon>
        <taxon>Strongyloididae</taxon>
        <taxon>Parastrongyloides</taxon>
    </lineage>
</organism>
<evidence type="ECO:0000256" key="10">
    <source>
        <dbReference type="SAM" id="MobiDB-lite"/>
    </source>
</evidence>
<feature type="compositionally biased region" description="Basic and acidic residues" evidence="10">
    <location>
        <begin position="521"/>
        <end position="542"/>
    </location>
</feature>